<name>A0A9X3N947_9ACTN</name>
<accession>A0A9X3N947</accession>
<dbReference type="RefSeq" id="WP_270026437.1">
    <property type="nucleotide sequence ID" value="NZ_JAPDDP010000030.1"/>
</dbReference>
<dbReference type="Pfam" id="PF06475">
    <property type="entry name" value="Glycolipid_bind"/>
    <property type="match status" value="1"/>
</dbReference>
<dbReference type="SUPFAM" id="SSF159275">
    <property type="entry name" value="PA1994-like"/>
    <property type="match status" value="1"/>
</dbReference>
<dbReference type="InterPro" id="IPR009467">
    <property type="entry name" value="Glycolipid-bd_prot_put"/>
</dbReference>
<dbReference type="EMBL" id="JAPDDP010000030">
    <property type="protein sequence ID" value="MDA0182078.1"/>
    <property type="molecule type" value="Genomic_DNA"/>
</dbReference>
<proteinExistence type="predicted"/>
<sequence>MDGLMSTFADPPRQVAWRHKDLREGFEVVFIEPRWTVEGATTAVEDGAAFAVQYAIDLTPDWVTRGARVASFGREVQLLADGDGRWLVDGVAVPSLDGVFDVDLESSSFTNAFPVHRLALAVGETADAPAAWVRRDTLAVERLEQRYTRLPDDADGRSRFDYWSPDLSCELLYDEFGLVLDYPGIAERAAV</sequence>
<organism evidence="1 2">
    <name type="scientific">Solirubrobacter phytolaccae</name>
    <dbReference type="NCBI Taxonomy" id="1404360"/>
    <lineage>
        <taxon>Bacteria</taxon>
        <taxon>Bacillati</taxon>
        <taxon>Actinomycetota</taxon>
        <taxon>Thermoleophilia</taxon>
        <taxon>Solirubrobacterales</taxon>
        <taxon>Solirubrobacteraceae</taxon>
        <taxon>Solirubrobacter</taxon>
    </lineage>
</organism>
<evidence type="ECO:0000313" key="2">
    <source>
        <dbReference type="Proteomes" id="UP001147653"/>
    </source>
</evidence>
<keyword evidence="2" id="KW-1185">Reference proteome</keyword>
<dbReference type="AlphaFoldDB" id="A0A9X3N947"/>
<dbReference type="Proteomes" id="UP001147653">
    <property type="component" value="Unassembled WGS sequence"/>
</dbReference>
<comment type="caution">
    <text evidence="1">The sequence shown here is derived from an EMBL/GenBank/DDBJ whole genome shotgun (WGS) entry which is preliminary data.</text>
</comment>
<gene>
    <name evidence="1" type="ORF">OJ997_17365</name>
</gene>
<protein>
    <submittedName>
        <fullName evidence="1">Glycolipid-binding domain-containing protein</fullName>
    </submittedName>
</protein>
<evidence type="ECO:0000313" key="1">
    <source>
        <dbReference type="EMBL" id="MDA0182078.1"/>
    </source>
</evidence>
<reference evidence="1" key="1">
    <citation type="submission" date="2022-10" db="EMBL/GenBank/DDBJ databases">
        <title>The WGS of Solirubrobacter phytolaccae KCTC 29190.</title>
        <authorList>
            <person name="Jiang Z."/>
        </authorList>
    </citation>
    <scope>NUCLEOTIDE SEQUENCE</scope>
    <source>
        <strain evidence="1">KCTC 29190</strain>
    </source>
</reference>